<dbReference type="Ensembl" id="ENSDCDT00010043010.1">
    <property type="protein sequence ID" value="ENSDCDP00010034490.1"/>
    <property type="gene ID" value="ENSDCDG00010022266.1"/>
</dbReference>
<keyword evidence="2" id="KW-0732">Signal</keyword>
<dbReference type="InterPro" id="IPR001299">
    <property type="entry name" value="Ependymin"/>
</dbReference>
<dbReference type="PRINTS" id="PR00317">
    <property type="entry name" value="EPENDYMIN"/>
</dbReference>
<dbReference type="OrthoDB" id="8872894at2759"/>
<dbReference type="GO" id="GO:0005576">
    <property type="term" value="C:extracellular region"/>
    <property type="evidence" value="ECO:0007669"/>
    <property type="project" value="InterPro"/>
</dbReference>
<evidence type="ECO:0000313" key="4">
    <source>
        <dbReference type="Ensembl" id="ENSDCDP00010034490.1"/>
    </source>
</evidence>
<dbReference type="GO" id="GO:0005764">
    <property type="term" value="C:lysosome"/>
    <property type="evidence" value="ECO:0007669"/>
    <property type="project" value="TreeGrafter"/>
</dbReference>
<accession>A0A8C4AW27</accession>
<evidence type="ECO:0000256" key="2">
    <source>
        <dbReference type="SAM" id="SignalP"/>
    </source>
</evidence>
<protein>
    <recommendedName>
        <fullName evidence="6">Ependymin</fullName>
    </recommendedName>
</protein>
<dbReference type="Ensembl" id="ENSDCDT00010010179.1">
    <property type="protein sequence ID" value="ENSDCDP00010009690.1"/>
    <property type="gene ID" value="ENSDCDG00010004316.1"/>
</dbReference>
<proteinExistence type="inferred from homology"/>
<comment type="similarity">
    <text evidence="1">Belongs to the ependymin family.</text>
</comment>
<dbReference type="GO" id="GO:0005509">
    <property type="term" value="F:calcium ion binding"/>
    <property type="evidence" value="ECO:0007669"/>
    <property type="project" value="InterPro"/>
</dbReference>
<evidence type="ECO:0000313" key="3">
    <source>
        <dbReference type="Ensembl" id="ENSDCDP00010009690.1"/>
    </source>
</evidence>
<gene>
    <name evidence="3" type="primary">LOC114792847</name>
    <name evidence="4" type="synonym">LOC114773131</name>
</gene>
<keyword evidence="5" id="KW-1185">Reference proteome</keyword>
<dbReference type="GeneTree" id="ENSGT00940000168284"/>
<dbReference type="Pfam" id="PF00811">
    <property type="entry name" value="Ependymin"/>
    <property type="match status" value="1"/>
</dbReference>
<evidence type="ECO:0000313" key="5">
    <source>
        <dbReference type="Proteomes" id="UP000694580"/>
    </source>
</evidence>
<evidence type="ECO:0008006" key="6">
    <source>
        <dbReference type="Google" id="ProtNLM"/>
    </source>
</evidence>
<reference evidence="3" key="2">
    <citation type="submission" date="2025-05" db="UniProtKB">
        <authorList>
            <consortium name="Ensembl"/>
        </authorList>
    </citation>
    <scope>IDENTIFICATION</scope>
</reference>
<feature type="chain" id="PRO_5044680186" description="Ependymin" evidence="2">
    <location>
        <begin position="20"/>
        <end position="212"/>
    </location>
</feature>
<dbReference type="SMART" id="SM00026">
    <property type="entry name" value="EPEND"/>
    <property type="match status" value="1"/>
</dbReference>
<reference evidence="3 5" key="1">
    <citation type="submission" date="2020-06" db="EMBL/GenBank/DDBJ databases">
        <authorList>
            <consortium name="Wellcome Sanger Institute Data Sharing"/>
        </authorList>
    </citation>
    <scope>NUCLEOTIDE SEQUENCE [LARGE SCALE GENOMIC DNA]</scope>
</reference>
<sequence>MHVIALVSIALCSLSAVAPTEHREPCRPPPLTHGTLHVTGTKGVSAASGEFSYDSHGRKLHFTDSHNKTDIMDVLILFDENVFYEIDSQNQSCKKRHLRSHIHAMEIPHNATHIDESYLGSEYIGDQGVRMRTWQKTMTELKGILTVSTTSCGCMTLTASVFFESGDVLLFSFMDVETEVKDPHVFEPPSFCEELQFEETDENHFFEIFDHH</sequence>
<dbReference type="AlphaFoldDB" id="A0A8C4AW27"/>
<dbReference type="PANTHER" id="PTHR10697">
    <property type="entry name" value="MAMMALIAN EPENDYMIN-RELATED PROTEIN 1"/>
    <property type="match status" value="1"/>
</dbReference>
<organism evidence="3 5">
    <name type="scientific">Denticeps clupeoides</name>
    <name type="common">denticle herring</name>
    <dbReference type="NCBI Taxonomy" id="299321"/>
    <lineage>
        <taxon>Eukaryota</taxon>
        <taxon>Metazoa</taxon>
        <taxon>Chordata</taxon>
        <taxon>Craniata</taxon>
        <taxon>Vertebrata</taxon>
        <taxon>Euteleostomi</taxon>
        <taxon>Actinopterygii</taxon>
        <taxon>Neopterygii</taxon>
        <taxon>Teleostei</taxon>
        <taxon>Clupei</taxon>
        <taxon>Clupeiformes</taxon>
        <taxon>Denticipitoidei</taxon>
        <taxon>Denticipitidae</taxon>
        <taxon>Denticeps</taxon>
    </lineage>
</organism>
<dbReference type="Proteomes" id="UP000694580">
    <property type="component" value="Chromosome 6"/>
</dbReference>
<name>A0A8C4AW27_9TELE</name>
<feature type="signal peptide" evidence="2">
    <location>
        <begin position="1"/>
        <end position="19"/>
    </location>
</feature>
<dbReference type="CTD" id="30199"/>
<evidence type="ECO:0000256" key="1">
    <source>
        <dbReference type="ARBA" id="ARBA00010771"/>
    </source>
</evidence>
<dbReference type="GO" id="GO:0007160">
    <property type="term" value="P:cell-matrix adhesion"/>
    <property type="evidence" value="ECO:0007669"/>
    <property type="project" value="InterPro"/>
</dbReference>
<dbReference type="PANTHER" id="PTHR10697:SF5">
    <property type="entry name" value="EPENDYMIN-RELATED"/>
    <property type="match status" value="1"/>
</dbReference>